<name>A0A327R4K4_9FLAO</name>
<dbReference type="GO" id="GO:0016020">
    <property type="term" value="C:membrane"/>
    <property type="evidence" value="ECO:0007669"/>
    <property type="project" value="InterPro"/>
</dbReference>
<evidence type="ECO:0000313" key="5">
    <source>
        <dbReference type="Proteomes" id="UP000249696"/>
    </source>
</evidence>
<dbReference type="OrthoDB" id="9809908at2"/>
<dbReference type="Pfam" id="PF06580">
    <property type="entry name" value="His_kinase"/>
    <property type="match status" value="1"/>
</dbReference>
<keyword evidence="4" id="KW-0418">Kinase</keyword>
<keyword evidence="5" id="KW-1185">Reference proteome</keyword>
<feature type="transmembrane region" description="Helical" evidence="1">
    <location>
        <begin position="80"/>
        <end position="101"/>
    </location>
</feature>
<dbReference type="InterPro" id="IPR050640">
    <property type="entry name" value="Bact_2-comp_sensor_kinase"/>
</dbReference>
<keyword evidence="4" id="KW-0808">Transferase</keyword>
<dbReference type="EMBL" id="QLLN01000004">
    <property type="protein sequence ID" value="RAJ11700.1"/>
    <property type="molecule type" value="Genomic_DNA"/>
</dbReference>
<dbReference type="InterPro" id="IPR032834">
    <property type="entry name" value="NatK-like_C"/>
</dbReference>
<dbReference type="Pfam" id="PF14501">
    <property type="entry name" value="HATPase_c_5"/>
    <property type="match status" value="1"/>
</dbReference>
<evidence type="ECO:0000313" key="4">
    <source>
        <dbReference type="EMBL" id="RAJ11700.1"/>
    </source>
</evidence>
<evidence type="ECO:0000256" key="1">
    <source>
        <dbReference type="SAM" id="Phobius"/>
    </source>
</evidence>
<evidence type="ECO:0000259" key="2">
    <source>
        <dbReference type="Pfam" id="PF06580"/>
    </source>
</evidence>
<dbReference type="PANTHER" id="PTHR34220">
    <property type="entry name" value="SENSOR HISTIDINE KINASE YPDA"/>
    <property type="match status" value="1"/>
</dbReference>
<dbReference type="InterPro" id="IPR010559">
    <property type="entry name" value="Sig_transdc_His_kin_internal"/>
</dbReference>
<dbReference type="Proteomes" id="UP000249696">
    <property type="component" value="Unassembled WGS sequence"/>
</dbReference>
<gene>
    <name evidence="4" type="ORF">LV92_02632</name>
</gene>
<feature type="domain" description="Signal transduction histidine kinase internal region" evidence="2">
    <location>
        <begin position="158"/>
        <end position="236"/>
    </location>
</feature>
<dbReference type="RefSeq" id="WP_111624065.1">
    <property type="nucleotide sequence ID" value="NZ_QLLN01000004.1"/>
</dbReference>
<dbReference type="InterPro" id="IPR036890">
    <property type="entry name" value="HATPase_C_sf"/>
</dbReference>
<keyword evidence="1" id="KW-0812">Transmembrane</keyword>
<feature type="transmembrane region" description="Helical" evidence="1">
    <location>
        <begin position="113"/>
        <end position="134"/>
    </location>
</feature>
<accession>A0A327R4K4</accession>
<proteinExistence type="predicted"/>
<evidence type="ECO:0000259" key="3">
    <source>
        <dbReference type="Pfam" id="PF14501"/>
    </source>
</evidence>
<dbReference type="GO" id="GO:0000155">
    <property type="term" value="F:phosphorelay sensor kinase activity"/>
    <property type="evidence" value="ECO:0007669"/>
    <property type="project" value="InterPro"/>
</dbReference>
<dbReference type="PANTHER" id="PTHR34220:SF7">
    <property type="entry name" value="SENSOR HISTIDINE KINASE YPDA"/>
    <property type="match status" value="1"/>
</dbReference>
<dbReference type="AlphaFoldDB" id="A0A327R4K4"/>
<dbReference type="SUPFAM" id="SSF55874">
    <property type="entry name" value="ATPase domain of HSP90 chaperone/DNA topoisomerase II/histidine kinase"/>
    <property type="match status" value="1"/>
</dbReference>
<reference evidence="4 5" key="1">
    <citation type="submission" date="2018-06" db="EMBL/GenBank/DDBJ databases">
        <title>Genomic Encyclopedia of Archaeal and Bacterial Type Strains, Phase II (KMG-II): from individual species to whole genera.</title>
        <authorList>
            <person name="Goeker M."/>
        </authorList>
    </citation>
    <scope>NUCLEOTIDE SEQUENCE [LARGE SCALE GENOMIC DNA]</scope>
    <source>
        <strain evidence="4 5">DSM 23522</strain>
    </source>
</reference>
<comment type="caution">
    <text evidence="4">The sequence shown here is derived from an EMBL/GenBank/DDBJ whole genome shotgun (WGS) entry which is preliminary data.</text>
</comment>
<organism evidence="4 5">
    <name type="scientific">Arenibacter echinorum</name>
    <dbReference type="NCBI Taxonomy" id="440515"/>
    <lineage>
        <taxon>Bacteria</taxon>
        <taxon>Pseudomonadati</taxon>
        <taxon>Bacteroidota</taxon>
        <taxon>Flavobacteriia</taxon>
        <taxon>Flavobacteriales</taxon>
        <taxon>Flavobacteriaceae</taxon>
        <taxon>Arenibacter</taxon>
    </lineage>
</organism>
<feature type="transmembrane region" description="Helical" evidence="1">
    <location>
        <begin position="48"/>
        <end position="71"/>
    </location>
</feature>
<keyword evidence="1" id="KW-1133">Transmembrane helix</keyword>
<sequence length="346" mass="40537">MKLDFKFLKKYQKVIVHILVWTALFLLPYILALQVEDGGTRSELTRKILQLNSIMNILWAATFYLNTLIFVPRFLFQKKIFLFIIGNIIFFAGVVLFNRWLYGVLIIEQPYSLFNGITFNALFFLFFALIGTVFKSVSDRVRMESIAQERESENLKTELSFLRSQISPHFLFNVLNNIVALVRLKSEELEPTILKLSSLMQYMLYETDDDKVLLRSEVDYLHSYIDLQKLRFGDRLALNVDLKLKEDWHAIEPMLLIPFVENAFKHGTGLIKDPEIDISLQTLNNRLTFRVKNKYIEKDNAKDKVSGIGLVNVQRRLQLLYGKKHSLNFDKTNDWFTVTLELTFEP</sequence>
<protein>
    <submittedName>
        <fullName evidence="4">Histidine kinase</fullName>
    </submittedName>
</protein>
<keyword evidence="1" id="KW-0472">Membrane</keyword>
<feature type="domain" description="Sensor histidine kinase NatK-like C-terminal" evidence="3">
    <location>
        <begin position="261"/>
        <end position="342"/>
    </location>
</feature>
<dbReference type="Gene3D" id="3.30.565.10">
    <property type="entry name" value="Histidine kinase-like ATPase, C-terminal domain"/>
    <property type="match status" value="1"/>
</dbReference>